<organism evidence="1 2">
    <name type="scientific">Clonostachys chloroleuca</name>
    <dbReference type="NCBI Taxonomy" id="1926264"/>
    <lineage>
        <taxon>Eukaryota</taxon>
        <taxon>Fungi</taxon>
        <taxon>Dikarya</taxon>
        <taxon>Ascomycota</taxon>
        <taxon>Pezizomycotina</taxon>
        <taxon>Sordariomycetes</taxon>
        <taxon>Hypocreomycetidae</taxon>
        <taxon>Hypocreales</taxon>
        <taxon>Bionectriaceae</taxon>
        <taxon>Clonostachys</taxon>
    </lineage>
</organism>
<name>A0AA35M2I0_9HYPO</name>
<dbReference type="AlphaFoldDB" id="A0AA35M2I0"/>
<accession>A0AA35M2I0</accession>
<keyword evidence="2" id="KW-1185">Reference proteome</keyword>
<evidence type="ECO:0000313" key="2">
    <source>
        <dbReference type="Proteomes" id="UP001160390"/>
    </source>
</evidence>
<gene>
    <name evidence="1" type="ORF">CCHLO57077_00013831</name>
</gene>
<evidence type="ECO:0000313" key="1">
    <source>
        <dbReference type="EMBL" id="CAI6089004.1"/>
    </source>
</evidence>
<reference evidence="1" key="1">
    <citation type="submission" date="2023-01" db="EMBL/GenBank/DDBJ databases">
        <authorList>
            <person name="Piombo E."/>
        </authorList>
    </citation>
    <scope>NUCLEOTIDE SEQUENCE</scope>
</reference>
<sequence>MGLFTVFAKACGIFVTMVKTKGKTLKEIDVLFDGVKHSDAPDLNAADVDEKAIETMVERV</sequence>
<dbReference type="Proteomes" id="UP001160390">
    <property type="component" value="Unassembled WGS sequence"/>
</dbReference>
<dbReference type="EMBL" id="CABFNP030000902">
    <property type="protein sequence ID" value="CAI6089004.1"/>
    <property type="molecule type" value="Genomic_DNA"/>
</dbReference>
<proteinExistence type="predicted"/>
<comment type="caution">
    <text evidence="1">The sequence shown here is derived from an EMBL/GenBank/DDBJ whole genome shotgun (WGS) entry which is preliminary data.</text>
</comment>
<protein>
    <submittedName>
        <fullName evidence="1">Uncharacterized protein</fullName>
    </submittedName>
</protein>